<proteinExistence type="predicted"/>
<dbReference type="InterPro" id="IPR052783">
    <property type="entry name" value="Metabolic/Drug-Res_Regulator"/>
</dbReference>
<gene>
    <name evidence="2" type="ORF">N7450_000459</name>
</gene>
<reference evidence="2 3" key="1">
    <citation type="journal article" date="2023" name="IMA Fungus">
        <title>Comparative genomic study of the Penicillium genus elucidates a diverse pangenome and 15 lateral gene transfer events.</title>
        <authorList>
            <person name="Petersen C."/>
            <person name="Sorensen T."/>
            <person name="Nielsen M.R."/>
            <person name="Sondergaard T.E."/>
            <person name="Sorensen J.L."/>
            <person name="Fitzpatrick D.A."/>
            <person name="Frisvad J.C."/>
            <person name="Nielsen K.L."/>
        </authorList>
    </citation>
    <scope>NUCLEOTIDE SEQUENCE [LARGE SCALE GENOMIC DNA]</scope>
    <source>
        <strain evidence="2 3">IBT 29057</strain>
    </source>
</reference>
<dbReference type="PANTHER" id="PTHR47655">
    <property type="entry name" value="QUINIC ACID UTILIZATION ACTIVATOR"/>
    <property type="match status" value="1"/>
</dbReference>
<dbReference type="EMBL" id="JAQJAC010000001">
    <property type="protein sequence ID" value="KAJ5599392.1"/>
    <property type="molecule type" value="Genomic_DNA"/>
</dbReference>
<accession>A0AAD6E2P8</accession>
<evidence type="ECO:0000313" key="3">
    <source>
        <dbReference type="Proteomes" id="UP001216150"/>
    </source>
</evidence>
<name>A0AAD6E2P8_9EURO</name>
<evidence type="ECO:0000256" key="1">
    <source>
        <dbReference type="SAM" id="MobiDB-lite"/>
    </source>
</evidence>
<evidence type="ECO:0000313" key="2">
    <source>
        <dbReference type="EMBL" id="KAJ5599392.1"/>
    </source>
</evidence>
<dbReference type="Proteomes" id="UP001216150">
    <property type="component" value="Unassembled WGS sequence"/>
</dbReference>
<organism evidence="2 3">
    <name type="scientific">Penicillium hetheringtonii</name>
    <dbReference type="NCBI Taxonomy" id="911720"/>
    <lineage>
        <taxon>Eukaryota</taxon>
        <taxon>Fungi</taxon>
        <taxon>Dikarya</taxon>
        <taxon>Ascomycota</taxon>
        <taxon>Pezizomycotina</taxon>
        <taxon>Eurotiomycetes</taxon>
        <taxon>Eurotiomycetidae</taxon>
        <taxon>Eurotiales</taxon>
        <taxon>Aspergillaceae</taxon>
        <taxon>Penicillium</taxon>
    </lineage>
</organism>
<comment type="caution">
    <text evidence="2">The sequence shown here is derived from an EMBL/GenBank/DDBJ whole genome shotgun (WGS) entry which is preliminary data.</text>
</comment>
<sequence length="269" mass="30287">MKGLGNASARHVTVAVKKSPRYIKCSSSGLNINSDNNKCDGLDPCLRCQEDDALCVFGQRKKSHDKAHPKGMGRKSRYAEMLEQQQGWLINALQELYRRNIEGEGWPGDVLETETNGFPLTHNLLTHLGILGRGEYGYPEINTEPRRKRKLVDDSPTQYSPAAPSVPLPVESHQQLIPPTPTIPAEKPSNAKNPSLYYDYGNLQYEPPEICLPSPRSYHDTEQWLSQNLAFFDETDIMLANNPPELTWNDPILYGDCDPFIGHDHIFSV</sequence>
<feature type="region of interest" description="Disordered" evidence="1">
    <location>
        <begin position="139"/>
        <end position="167"/>
    </location>
</feature>
<protein>
    <recommendedName>
        <fullName evidence="4">Zn(2)-C6 fungal-type domain-containing protein</fullName>
    </recommendedName>
</protein>
<evidence type="ECO:0008006" key="4">
    <source>
        <dbReference type="Google" id="ProtNLM"/>
    </source>
</evidence>
<dbReference type="AlphaFoldDB" id="A0AAD6E2P8"/>
<keyword evidence="3" id="KW-1185">Reference proteome</keyword>
<dbReference type="PANTHER" id="PTHR47655:SF3">
    <property type="entry name" value="ZN(II)2CYS6 TRANSCRIPTION FACTOR (EUROFUNG)"/>
    <property type="match status" value="1"/>
</dbReference>